<evidence type="ECO:0000256" key="2">
    <source>
        <dbReference type="SAM" id="MobiDB-lite"/>
    </source>
</evidence>
<evidence type="ECO:0000259" key="3">
    <source>
        <dbReference type="PROSITE" id="PS50192"/>
    </source>
</evidence>
<feature type="compositionally biased region" description="Basic and acidic residues" evidence="2">
    <location>
        <begin position="267"/>
        <end position="278"/>
    </location>
</feature>
<dbReference type="PANTHER" id="PTHR19305:SF9">
    <property type="entry name" value="SYNAPTOSOMAL-ASSOCIATED PROTEIN 29"/>
    <property type="match status" value="1"/>
</dbReference>
<evidence type="ECO:0000313" key="5">
    <source>
        <dbReference type="Proteomes" id="UP001492380"/>
    </source>
</evidence>
<reference evidence="4 5" key="1">
    <citation type="submission" date="2024-04" db="EMBL/GenBank/DDBJ databases">
        <title>Phyllosticta paracitricarpa is synonymous to the EU quarantine fungus P. citricarpa based on phylogenomic analyses.</title>
        <authorList>
            <consortium name="Lawrence Berkeley National Laboratory"/>
            <person name="Van Ingen-Buijs V.A."/>
            <person name="Van Westerhoven A.C."/>
            <person name="Haridas S."/>
            <person name="Skiadas P."/>
            <person name="Martin F."/>
            <person name="Groenewald J.Z."/>
            <person name="Crous P.W."/>
            <person name="Seidl M.F."/>
        </authorList>
    </citation>
    <scope>NUCLEOTIDE SEQUENCE [LARGE SCALE GENOMIC DNA]</scope>
    <source>
        <strain evidence="4 5">CBS 123374</strain>
    </source>
</reference>
<dbReference type="PANTHER" id="PTHR19305">
    <property type="entry name" value="SYNAPTOSOMAL ASSOCIATED PROTEIN"/>
    <property type="match status" value="1"/>
</dbReference>
<comment type="similarity">
    <text evidence="1">Belongs to the SNAP-25 family.</text>
</comment>
<feature type="compositionally biased region" description="Acidic residues" evidence="2">
    <location>
        <begin position="318"/>
        <end position="327"/>
    </location>
</feature>
<keyword evidence="5" id="KW-1185">Reference proteome</keyword>
<dbReference type="Gene3D" id="1.20.5.110">
    <property type="match status" value="2"/>
</dbReference>
<feature type="region of interest" description="Disordered" evidence="2">
    <location>
        <begin position="267"/>
        <end position="327"/>
    </location>
</feature>
<dbReference type="InterPro" id="IPR000727">
    <property type="entry name" value="T_SNARE_dom"/>
</dbReference>
<gene>
    <name evidence="4" type="ORF">HDK90DRAFT_496042</name>
</gene>
<dbReference type="Proteomes" id="UP001492380">
    <property type="component" value="Unassembled WGS sequence"/>
</dbReference>
<dbReference type="EMBL" id="JBBWRZ010000011">
    <property type="protein sequence ID" value="KAK8225860.1"/>
    <property type="molecule type" value="Genomic_DNA"/>
</dbReference>
<proteinExistence type="inferred from homology"/>
<dbReference type="SMART" id="SM00397">
    <property type="entry name" value="t_SNARE"/>
    <property type="match status" value="2"/>
</dbReference>
<accession>A0ABR1YD18</accession>
<feature type="compositionally biased region" description="Gly residues" evidence="2">
    <location>
        <begin position="64"/>
        <end position="103"/>
    </location>
</feature>
<organism evidence="4 5">
    <name type="scientific">Phyllosticta capitalensis</name>
    <dbReference type="NCBI Taxonomy" id="121624"/>
    <lineage>
        <taxon>Eukaryota</taxon>
        <taxon>Fungi</taxon>
        <taxon>Dikarya</taxon>
        <taxon>Ascomycota</taxon>
        <taxon>Pezizomycotina</taxon>
        <taxon>Dothideomycetes</taxon>
        <taxon>Dothideomycetes incertae sedis</taxon>
        <taxon>Botryosphaeriales</taxon>
        <taxon>Phyllostictaceae</taxon>
        <taxon>Phyllosticta</taxon>
    </lineage>
</organism>
<feature type="compositionally biased region" description="Basic and acidic residues" evidence="2">
    <location>
        <begin position="1"/>
        <end position="18"/>
    </location>
</feature>
<name>A0ABR1YD18_9PEZI</name>
<feature type="compositionally biased region" description="Low complexity" evidence="2">
    <location>
        <begin position="279"/>
        <end position="293"/>
    </location>
</feature>
<feature type="domain" description="T-SNARE coiled-coil homology" evidence="3">
    <location>
        <begin position="323"/>
        <end position="385"/>
    </location>
</feature>
<evidence type="ECO:0000256" key="1">
    <source>
        <dbReference type="ARBA" id="ARBA00009480"/>
    </source>
</evidence>
<dbReference type="CDD" id="cd15886">
    <property type="entry name" value="SNARE_SEC9N"/>
    <property type="match status" value="1"/>
</dbReference>
<evidence type="ECO:0000313" key="4">
    <source>
        <dbReference type="EMBL" id="KAK8225860.1"/>
    </source>
</evidence>
<dbReference type="PROSITE" id="PS50192">
    <property type="entry name" value="T_SNARE"/>
    <property type="match status" value="1"/>
</dbReference>
<feature type="compositionally biased region" description="Low complexity" evidence="2">
    <location>
        <begin position="27"/>
        <end position="41"/>
    </location>
</feature>
<protein>
    <submittedName>
        <fullName evidence="4">Plasma membrane snare protein-like protein</fullName>
    </submittedName>
</protein>
<feature type="region of interest" description="Disordered" evidence="2">
    <location>
        <begin position="1"/>
        <end position="212"/>
    </location>
</feature>
<dbReference type="CDD" id="cd15857">
    <property type="entry name" value="SNARE_SEC9C"/>
    <property type="match status" value="1"/>
</dbReference>
<feature type="compositionally biased region" description="Gly residues" evidence="2">
    <location>
        <begin position="135"/>
        <end position="148"/>
    </location>
</feature>
<dbReference type="SUPFAM" id="SSF58038">
    <property type="entry name" value="SNARE fusion complex"/>
    <property type="match status" value="2"/>
</dbReference>
<comment type="caution">
    <text evidence="4">The sequence shown here is derived from an EMBL/GenBank/DDBJ whole genome shotgun (WGS) entry which is preliminary data.</text>
</comment>
<sequence length="386" mass="41615">MGLFSKKDKEAAGEDSNRKALFGNRKSNSSSPAPSNPYAQQAPPPYSGGPTPQQRAEKTPVPPGGYGSNGAAYGGAGAYGQDRFGGGNAGPSSGRAGGYGGMGSADDTGRQELFGNAAQRSQQAPPPPAQQSGVSGVGGFGGEDGGYGSYAERKLTAEEEEEEDIQSTKQQIRFMKQQDVSSTRNALRLAAQAEETGRDTLGRLGAQGERIHNTERNLDLSANQNRLAEEKARELKTLNKSMFAMHVSNPFTATKRRNQRDEAIMETHRRERDERDATRAAAYQSGQRQQQYQRELRGGGGAGGKGNLAERSKYQFEADSEDDEMENEIDSNLDALHGAAGRLKGLAGAMGKEVDEQNNHISRITEKTDKVDDQIAMNRARLERIK</sequence>